<reference evidence="1 2" key="1">
    <citation type="journal article" date="2019" name="Commun. Biol.">
        <title>The bagworm genome reveals a unique fibroin gene that provides high tensile strength.</title>
        <authorList>
            <person name="Kono N."/>
            <person name="Nakamura H."/>
            <person name="Ohtoshi R."/>
            <person name="Tomita M."/>
            <person name="Numata K."/>
            <person name="Arakawa K."/>
        </authorList>
    </citation>
    <scope>NUCLEOTIDE SEQUENCE [LARGE SCALE GENOMIC DNA]</scope>
</reference>
<dbReference type="Proteomes" id="UP000299102">
    <property type="component" value="Unassembled WGS sequence"/>
</dbReference>
<keyword evidence="2" id="KW-1185">Reference proteome</keyword>
<name>A0A4C1TF44_EUMVA</name>
<accession>A0A4C1TF44</accession>
<protein>
    <submittedName>
        <fullName evidence="1">Uncharacterized protein</fullName>
    </submittedName>
</protein>
<comment type="caution">
    <text evidence="1">The sequence shown here is derived from an EMBL/GenBank/DDBJ whole genome shotgun (WGS) entry which is preliminary data.</text>
</comment>
<evidence type="ECO:0000313" key="1">
    <source>
        <dbReference type="EMBL" id="GBP11921.1"/>
    </source>
</evidence>
<sequence>MVATCCRMIDTAWRAHKRRGCGRGRERGRRAGGALRPSTRAIRVFPLPVPLRQEHWSMQILKVTNVFVGVRSLSFEFRPDLGKYASIAIIGFIIGDPAGGRARGIARGPVFAARARYMASRGAAANEEVSTSSHVSAVCALSSERENES</sequence>
<organism evidence="1 2">
    <name type="scientific">Eumeta variegata</name>
    <name type="common">Bagworm moth</name>
    <name type="synonym">Eumeta japonica</name>
    <dbReference type="NCBI Taxonomy" id="151549"/>
    <lineage>
        <taxon>Eukaryota</taxon>
        <taxon>Metazoa</taxon>
        <taxon>Ecdysozoa</taxon>
        <taxon>Arthropoda</taxon>
        <taxon>Hexapoda</taxon>
        <taxon>Insecta</taxon>
        <taxon>Pterygota</taxon>
        <taxon>Neoptera</taxon>
        <taxon>Endopterygota</taxon>
        <taxon>Lepidoptera</taxon>
        <taxon>Glossata</taxon>
        <taxon>Ditrysia</taxon>
        <taxon>Tineoidea</taxon>
        <taxon>Psychidae</taxon>
        <taxon>Oiketicinae</taxon>
        <taxon>Eumeta</taxon>
    </lineage>
</organism>
<dbReference type="EMBL" id="BGZK01000048">
    <property type="protein sequence ID" value="GBP11921.1"/>
    <property type="molecule type" value="Genomic_DNA"/>
</dbReference>
<proteinExistence type="predicted"/>
<gene>
    <name evidence="1" type="ORF">EVAR_74548_1</name>
</gene>
<dbReference type="AlphaFoldDB" id="A0A4C1TF44"/>
<evidence type="ECO:0000313" key="2">
    <source>
        <dbReference type="Proteomes" id="UP000299102"/>
    </source>
</evidence>